<evidence type="ECO:0000313" key="3">
    <source>
        <dbReference type="Proteomes" id="UP000039865"/>
    </source>
</evidence>
<dbReference type="AlphaFoldDB" id="A0A077ZUQ2"/>
<name>A0A077ZUQ2_STYLE</name>
<dbReference type="InParanoid" id="A0A077ZUQ2"/>
<dbReference type="Pfam" id="PF07004">
    <property type="entry name" value="SHIPPO-rpt"/>
    <property type="match status" value="3"/>
</dbReference>
<evidence type="ECO:0000313" key="2">
    <source>
        <dbReference type="EMBL" id="CDW73627.1"/>
    </source>
</evidence>
<evidence type="ECO:0000256" key="1">
    <source>
        <dbReference type="SAM" id="MobiDB-lite"/>
    </source>
</evidence>
<dbReference type="PANTHER" id="PTHR21580">
    <property type="entry name" value="SHIPPO-1-RELATED"/>
    <property type="match status" value="1"/>
</dbReference>
<proteinExistence type="predicted"/>
<dbReference type="OrthoDB" id="406368at2759"/>
<sequence>MPTTISPRATSIGFGRRFGGLINKSEAPSPHKYNVTSIDFHDKTKGYQFGMSRDRFAKVYLKEHPPHDLTIPGPGAYHAKLSFVEKNNGIFTLRPKTNFQSIFNDHRKDNPGPGTYDSNRATESVNGHTVESRYRSPGGTVISKNGPRFDSSPLKRAMQEPGPGQYRHVEAVSNTGNYFIKKFKNSGAPVFSKSRRLVELDVSQTRKITPGPGSYRIQSEFGFYDASQTTDVQFFNQSQRISLHHRGESSIGMRNSMQNSLFIDKAEQDTNE</sequence>
<accession>A0A077ZUQ2</accession>
<dbReference type="InterPro" id="IPR010736">
    <property type="entry name" value="SHIPPO-rpt"/>
</dbReference>
<reference evidence="2 3" key="1">
    <citation type="submission" date="2014-06" db="EMBL/GenBank/DDBJ databases">
        <authorList>
            <person name="Swart Estienne"/>
        </authorList>
    </citation>
    <scope>NUCLEOTIDE SEQUENCE [LARGE SCALE GENOMIC DNA]</scope>
    <source>
        <strain evidence="2 3">130c</strain>
    </source>
</reference>
<dbReference type="Proteomes" id="UP000039865">
    <property type="component" value="Unassembled WGS sequence"/>
</dbReference>
<dbReference type="OMA" id="FGASRCN"/>
<organism evidence="2 3">
    <name type="scientific">Stylonychia lemnae</name>
    <name type="common">Ciliate</name>
    <dbReference type="NCBI Taxonomy" id="5949"/>
    <lineage>
        <taxon>Eukaryota</taxon>
        <taxon>Sar</taxon>
        <taxon>Alveolata</taxon>
        <taxon>Ciliophora</taxon>
        <taxon>Intramacronucleata</taxon>
        <taxon>Spirotrichea</taxon>
        <taxon>Stichotrichia</taxon>
        <taxon>Sporadotrichida</taxon>
        <taxon>Oxytrichidae</taxon>
        <taxon>Stylonychinae</taxon>
        <taxon>Stylonychia</taxon>
    </lineage>
</organism>
<keyword evidence="3" id="KW-1185">Reference proteome</keyword>
<feature type="compositionally biased region" description="Polar residues" evidence="1">
    <location>
        <begin position="116"/>
        <end position="129"/>
    </location>
</feature>
<feature type="region of interest" description="Disordered" evidence="1">
    <location>
        <begin position="102"/>
        <end position="163"/>
    </location>
</feature>
<dbReference type="EMBL" id="CCKQ01002526">
    <property type="protein sequence ID" value="CDW73627.1"/>
    <property type="molecule type" value="Genomic_DNA"/>
</dbReference>
<gene>
    <name evidence="2" type="primary">Contig1762.g1907</name>
    <name evidence="2" type="ORF">STYLEM_2611</name>
</gene>
<protein>
    <submittedName>
        <fullName evidence="2">Uncharacterized protein</fullName>
    </submittedName>
</protein>
<dbReference type="InterPro" id="IPR051291">
    <property type="entry name" value="CIMAP"/>
</dbReference>